<evidence type="ECO:0000256" key="7">
    <source>
        <dbReference type="ARBA" id="ARBA00023237"/>
    </source>
</evidence>
<dbReference type="GO" id="GO:0015344">
    <property type="term" value="F:siderophore uptake transmembrane transporter activity"/>
    <property type="evidence" value="ECO:0007669"/>
    <property type="project" value="TreeGrafter"/>
</dbReference>
<accession>A0A0F5IJ72</accession>
<dbReference type="HOGENOM" id="CLU_004317_1_1_10"/>
<keyword evidence="7 8" id="KW-0998">Cell outer membrane</keyword>
<dbReference type="GO" id="GO:0009279">
    <property type="term" value="C:cell outer membrane"/>
    <property type="evidence" value="ECO:0007669"/>
    <property type="project" value="UniProtKB-SubCell"/>
</dbReference>
<keyword evidence="2 8" id="KW-0813">Transport</keyword>
<feature type="chain" id="PRO_5002487687" evidence="9">
    <location>
        <begin position="26"/>
        <end position="1031"/>
    </location>
</feature>
<keyword evidence="5 9" id="KW-0732">Signal</keyword>
<dbReference type="FunFam" id="2.170.130.10:FF:000003">
    <property type="entry name" value="SusC/RagA family TonB-linked outer membrane protein"/>
    <property type="match status" value="1"/>
</dbReference>
<dbReference type="Pfam" id="PF13715">
    <property type="entry name" value="CarbopepD_reg_2"/>
    <property type="match status" value="1"/>
</dbReference>
<dbReference type="AlphaFoldDB" id="A0A0F5IJ72"/>
<name>A0A0F5IJ72_9BACT</name>
<dbReference type="InterPro" id="IPR008969">
    <property type="entry name" value="CarboxyPept-like_regulatory"/>
</dbReference>
<evidence type="ECO:0000256" key="3">
    <source>
        <dbReference type="ARBA" id="ARBA00022452"/>
    </source>
</evidence>
<dbReference type="EMBL" id="AQHV01000028">
    <property type="protein sequence ID" value="KKB45609.1"/>
    <property type="molecule type" value="Genomic_DNA"/>
</dbReference>
<comment type="similarity">
    <text evidence="8">Belongs to the TonB-dependent receptor family.</text>
</comment>
<comment type="subcellular location">
    <subcellularLocation>
        <location evidence="1 8">Cell outer membrane</location>
        <topology evidence="1 8">Multi-pass membrane protein</topology>
    </subcellularLocation>
</comment>
<proteinExistence type="inferred from homology"/>
<dbReference type="InterPro" id="IPR012910">
    <property type="entry name" value="Plug_dom"/>
</dbReference>
<dbReference type="Gene3D" id="2.170.130.10">
    <property type="entry name" value="TonB-dependent receptor, plug domain"/>
    <property type="match status" value="1"/>
</dbReference>
<dbReference type="STRING" id="927665.HMPREF1535_04893"/>
<feature type="domain" description="TonB-dependent receptor plug" evidence="10">
    <location>
        <begin position="131"/>
        <end position="236"/>
    </location>
</feature>
<organism evidence="11 12">
    <name type="scientific">Parabacteroides goldsteinii DSM 19448 = WAL 12034</name>
    <dbReference type="NCBI Taxonomy" id="927665"/>
    <lineage>
        <taxon>Bacteria</taxon>
        <taxon>Pseudomonadati</taxon>
        <taxon>Bacteroidota</taxon>
        <taxon>Bacteroidia</taxon>
        <taxon>Bacteroidales</taxon>
        <taxon>Tannerellaceae</taxon>
        <taxon>Parabacteroides</taxon>
    </lineage>
</organism>
<evidence type="ECO:0000256" key="1">
    <source>
        <dbReference type="ARBA" id="ARBA00004571"/>
    </source>
</evidence>
<dbReference type="RefSeq" id="WP_046147819.1">
    <property type="nucleotide sequence ID" value="NZ_KQ033914.1"/>
</dbReference>
<dbReference type="InterPro" id="IPR036942">
    <property type="entry name" value="Beta-barrel_TonB_sf"/>
</dbReference>
<dbReference type="Gene3D" id="2.60.40.1120">
    <property type="entry name" value="Carboxypeptidase-like, regulatory domain"/>
    <property type="match status" value="1"/>
</dbReference>
<evidence type="ECO:0000313" key="12">
    <source>
        <dbReference type="Proteomes" id="UP000033047"/>
    </source>
</evidence>
<reference evidence="11 12" key="1">
    <citation type="submission" date="2013-04" db="EMBL/GenBank/DDBJ databases">
        <title>The Genome Sequence of Parabacteroides goldsteinii DSM 19448.</title>
        <authorList>
            <consortium name="The Broad Institute Genomics Platform"/>
            <person name="Earl A."/>
            <person name="Ward D."/>
            <person name="Feldgarden M."/>
            <person name="Gevers D."/>
            <person name="Martens E."/>
            <person name="Sakamoto M."/>
            <person name="Benno Y."/>
            <person name="Song Y."/>
            <person name="Liu C."/>
            <person name="Lee J."/>
            <person name="Bolanos M."/>
            <person name="Vaisanen M.L."/>
            <person name="Finegold S.M."/>
            <person name="Walker B."/>
            <person name="Young S."/>
            <person name="Zeng Q."/>
            <person name="Gargeya S."/>
            <person name="Fitzgerald M."/>
            <person name="Haas B."/>
            <person name="Abouelleil A."/>
            <person name="Allen A.W."/>
            <person name="Alvarado L."/>
            <person name="Arachchi H.M."/>
            <person name="Berlin A.M."/>
            <person name="Chapman S.B."/>
            <person name="Gainer-Dewar J."/>
            <person name="Goldberg J."/>
            <person name="Griggs A."/>
            <person name="Gujja S."/>
            <person name="Hansen M."/>
            <person name="Howarth C."/>
            <person name="Imamovic A."/>
            <person name="Ireland A."/>
            <person name="Larimer J."/>
            <person name="McCowan C."/>
            <person name="Murphy C."/>
            <person name="Pearson M."/>
            <person name="Poon T.W."/>
            <person name="Priest M."/>
            <person name="Roberts A."/>
            <person name="Saif S."/>
            <person name="Shea T."/>
            <person name="Sisk P."/>
            <person name="Sykes S."/>
            <person name="Wortman J."/>
            <person name="Nusbaum C."/>
            <person name="Birren B."/>
        </authorList>
    </citation>
    <scope>NUCLEOTIDE SEQUENCE [LARGE SCALE GENOMIC DNA]</scope>
    <source>
        <strain evidence="11 12">DSM 19448</strain>
    </source>
</reference>
<dbReference type="SUPFAM" id="SSF49464">
    <property type="entry name" value="Carboxypeptidase regulatory domain-like"/>
    <property type="match status" value="1"/>
</dbReference>
<keyword evidence="4 8" id="KW-0812">Transmembrane</keyword>
<dbReference type="Gene3D" id="2.40.170.20">
    <property type="entry name" value="TonB-dependent receptor, beta-barrel domain"/>
    <property type="match status" value="1"/>
</dbReference>
<evidence type="ECO:0000256" key="8">
    <source>
        <dbReference type="PROSITE-ProRule" id="PRU01360"/>
    </source>
</evidence>
<evidence type="ECO:0000256" key="5">
    <source>
        <dbReference type="ARBA" id="ARBA00022729"/>
    </source>
</evidence>
<gene>
    <name evidence="11" type="ORF">HMPREF1535_04893</name>
</gene>
<dbReference type="PANTHER" id="PTHR30069">
    <property type="entry name" value="TONB-DEPENDENT OUTER MEMBRANE RECEPTOR"/>
    <property type="match status" value="1"/>
</dbReference>
<sequence>MLKIVRPVSLLLLSATLCSGGTAHASDSTATSKVDISQQQKSLKGTVNDDFGPVAGASIVVKGTTNGTVTDMDGNFVLDVKAGDVIQISFIGYLTQEIKYTGQSTLKITLAEDTQKLDEVVVVGYGTQQKANLSGAVASVASEELTSRPISNVSSGLQGLMPGVTITAGEGRPGEDGSNIRIRGVGTLNNASPYILIDGIESGSMDSIDPNDIESISVLKDASSAAIYGSKASNGVILITTKRGKTGAPRITYNGYIGVSSPTAVIDRVSSAEYAMLYNRIDDDNGQPHRYSDEDIRLFQDGSDPYGHPNTDWNDAAYQTGVLHKHNVNISGGTENTKYMASVGYLGQTGILPNSERKQFNGRTNLDMNITKKLTVRLNMSYIKNDYKDPNSNYGGGWSDQIIRQLNILSPMIPVYNEDGTYGATNDGNPIAWLDSGQTVDKYNQNFTGSLAVDYQIIDGLKATVSGSYVNDDQHFKAFVMKLDTDPAQASRPNSLEERFTNWSRYNFDALLNYDKTFGNHGLKVMLGYHAEKYDVRYNKEYRENFPNNELDDMNAGATATQTNEGFTRKLNMLSYFGRVNYDYAGKYLLEANFRSDASSRFAPGHRWGYFPSFSAAWRISEESFMENTRGWLNSLKLRGSWGMLGNQDALSDGTPTGGDFYPWLNTYNLGANYPFGSALTTGYYQSNYKIADLSWEKSTTWGIGIDAMINNKISFTFDYYDRKTTDIIMEVPVPTEFALGAYKDNVGAMRNRGVEMQLGYSNQWGDWKFGVVGNFAYNKNKIENLGGVNRMSDGDFMRQVGSPINSWFVYRTDGFFQSDEEAQAWMDKYAGQDGYPFGLKFKGGDLKYVDTNNDGKITAEDRELYKTKDPVMTFGLNLNGAYKNFDLTLNFTGAANVGFAYTKEAFGEFSGSAGHPSTAWLDSWTPENKGASMPRVAEARKSPSEASVVMSDFWIMNTSYLRLKTAQLGYTFPKSLIEKAGIQSLRIYYSAENLLTFDSMPLNVDPETVSTRLSSYPLSTTHSFGVNVTF</sequence>
<dbReference type="InterPro" id="IPR023996">
    <property type="entry name" value="TonB-dep_OMP_SusC/RagA"/>
</dbReference>
<evidence type="ECO:0000256" key="6">
    <source>
        <dbReference type="ARBA" id="ARBA00023136"/>
    </source>
</evidence>
<dbReference type="NCBIfam" id="TIGR04056">
    <property type="entry name" value="OMP_RagA_SusC"/>
    <property type="match status" value="1"/>
</dbReference>
<evidence type="ECO:0000313" key="11">
    <source>
        <dbReference type="EMBL" id="KKB45609.1"/>
    </source>
</evidence>
<protein>
    <submittedName>
        <fullName evidence="11">SusC/RagA family TonB-linked outer membrane protein</fullName>
    </submittedName>
</protein>
<evidence type="ECO:0000259" key="10">
    <source>
        <dbReference type="Pfam" id="PF07715"/>
    </source>
</evidence>
<dbReference type="Pfam" id="PF07715">
    <property type="entry name" value="Plug"/>
    <property type="match status" value="1"/>
</dbReference>
<dbReference type="InterPro" id="IPR023997">
    <property type="entry name" value="TonB-dep_OMP_SusC/RagA_CS"/>
</dbReference>
<keyword evidence="3 8" id="KW-1134">Transmembrane beta strand</keyword>
<dbReference type="SUPFAM" id="SSF56935">
    <property type="entry name" value="Porins"/>
    <property type="match status" value="1"/>
</dbReference>
<evidence type="ECO:0000256" key="9">
    <source>
        <dbReference type="SAM" id="SignalP"/>
    </source>
</evidence>
<dbReference type="NCBIfam" id="TIGR04057">
    <property type="entry name" value="SusC_RagA_signa"/>
    <property type="match status" value="1"/>
</dbReference>
<dbReference type="PROSITE" id="PS52016">
    <property type="entry name" value="TONB_DEPENDENT_REC_3"/>
    <property type="match status" value="1"/>
</dbReference>
<dbReference type="InterPro" id="IPR039426">
    <property type="entry name" value="TonB-dep_rcpt-like"/>
</dbReference>
<dbReference type="PANTHER" id="PTHR30069:SF29">
    <property type="entry name" value="HEMOGLOBIN AND HEMOGLOBIN-HAPTOGLOBIN-BINDING PROTEIN 1-RELATED"/>
    <property type="match status" value="1"/>
</dbReference>
<dbReference type="GO" id="GO:0044718">
    <property type="term" value="P:siderophore transmembrane transport"/>
    <property type="evidence" value="ECO:0007669"/>
    <property type="project" value="TreeGrafter"/>
</dbReference>
<comment type="caution">
    <text evidence="11">The sequence shown here is derived from an EMBL/GenBank/DDBJ whole genome shotgun (WGS) entry which is preliminary data.</text>
</comment>
<dbReference type="InterPro" id="IPR037066">
    <property type="entry name" value="Plug_dom_sf"/>
</dbReference>
<keyword evidence="6 8" id="KW-0472">Membrane</keyword>
<dbReference type="Proteomes" id="UP000033047">
    <property type="component" value="Unassembled WGS sequence"/>
</dbReference>
<feature type="signal peptide" evidence="9">
    <location>
        <begin position="1"/>
        <end position="25"/>
    </location>
</feature>
<evidence type="ECO:0000256" key="4">
    <source>
        <dbReference type="ARBA" id="ARBA00022692"/>
    </source>
</evidence>
<evidence type="ECO:0000256" key="2">
    <source>
        <dbReference type="ARBA" id="ARBA00022448"/>
    </source>
</evidence>
<dbReference type="PATRIC" id="fig|927665.4.peg.5018"/>